<dbReference type="Pfam" id="PF20150">
    <property type="entry name" value="2EXR"/>
    <property type="match status" value="1"/>
</dbReference>
<reference evidence="3 4" key="1">
    <citation type="submission" date="2016-03" db="EMBL/GenBank/DDBJ databases">
        <authorList>
            <person name="Ploux O."/>
        </authorList>
    </citation>
    <scope>NUCLEOTIDE SEQUENCE [LARGE SCALE GENOMIC DNA]</scope>
    <source>
        <strain evidence="3 4">UAMH 11012</strain>
    </source>
</reference>
<dbReference type="InterPro" id="IPR045518">
    <property type="entry name" value="2EXR"/>
</dbReference>
<dbReference type="Proteomes" id="UP000184330">
    <property type="component" value="Unassembled WGS sequence"/>
</dbReference>
<evidence type="ECO:0000256" key="1">
    <source>
        <dbReference type="SAM" id="MobiDB-lite"/>
    </source>
</evidence>
<evidence type="ECO:0000313" key="4">
    <source>
        <dbReference type="Proteomes" id="UP000184330"/>
    </source>
</evidence>
<evidence type="ECO:0000313" key="3">
    <source>
        <dbReference type="EMBL" id="CZR51718.1"/>
    </source>
</evidence>
<dbReference type="EMBL" id="FJOG01000002">
    <property type="protein sequence ID" value="CZR51718.1"/>
    <property type="molecule type" value="Genomic_DNA"/>
</dbReference>
<feature type="domain" description="2EXR" evidence="2">
    <location>
        <begin position="107"/>
        <end position="191"/>
    </location>
</feature>
<sequence length="510" mass="57492">MLRTIACEQEGTRRRRGQHMESSDASKGAGVPRIIAFPPASWLLQADERNIFRQDEIQSPRTQETITMATVAGADQSSFNHSESPKQQLSSDQINQLRAAELRGAKFSRFSLLPLEIRRIIWSMAVTALQIHIMGGKKHIRTKFPTLLACKEAREEALQVVPSLPYFYMAVDPQAAVRGTKNYVNYNEDTFWISDQFLRETIHCSECAPYPDNVPWLSGQSRSVATCLCKPANRIGAIAINYQIWDRYDLRDSVVFSLHHHKARKLYIVMVNHAQPAERDIVFAEPSSQRIPLSWEGKVRDWDEANKATEECLKAFKEKRTRDRQVLLSAGKTEAEIDKSGKQDLSDWKLPSVRFIEAHSAATHRGVVSVLGLQLHLISLDASYFISVAPAIEAQHTIAMAAISDTEQSTDIVPVPSTLLSSLLASINDLKLDVDTARRTNESLLTAVHHLQERCYQLTICEYVPCETSPPPSRRDTRCQILEISRIAIRATWLDLEMCDEDPRGSLCGK</sequence>
<feature type="region of interest" description="Disordered" evidence="1">
    <location>
        <begin position="1"/>
        <end position="29"/>
    </location>
</feature>
<accession>A0A1L7WG24</accession>
<organism evidence="3 4">
    <name type="scientific">Phialocephala subalpina</name>
    <dbReference type="NCBI Taxonomy" id="576137"/>
    <lineage>
        <taxon>Eukaryota</taxon>
        <taxon>Fungi</taxon>
        <taxon>Dikarya</taxon>
        <taxon>Ascomycota</taxon>
        <taxon>Pezizomycotina</taxon>
        <taxon>Leotiomycetes</taxon>
        <taxon>Helotiales</taxon>
        <taxon>Mollisiaceae</taxon>
        <taxon>Phialocephala</taxon>
        <taxon>Phialocephala fortinii species complex</taxon>
    </lineage>
</organism>
<dbReference type="AlphaFoldDB" id="A0A1L7WG24"/>
<dbReference type="OrthoDB" id="3553969at2759"/>
<dbReference type="PANTHER" id="PTHR35910">
    <property type="entry name" value="2EXR DOMAIN-CONTAINING PROTEIN"/>
    <property type="match status" value="1"/>
</dbReference>
<keyword evidence="4" id="KW-1185">Reference proteome</keyword>
<proteinExistence type="predicted"/>
<name>A0A1L7WG24_9HELO</name>
<evidence type="ECO:0000259" key="2">
    <source>
        <dbReference type="Pfam" id="PF20150"/>
    </source>
</evidence>
<dbReference type="PANTHER" id="PTHR35910:SF6">
    <property type="entry name" value="2EXR DOMAIN-CONTAINING PROTEIN"/>
    <property type="match status" value="1"/>
</dbReference>
<gene>
    <name evidence="3" type="ORF">PAC_01595</name>
</gene>
<protein>
    <recommendedName>
        <fullName evidence="2">2EXR domain-containing protein</fullName>
    </recommendedName>
</protein>